<evidence type="ECO:0000313" key="1">
    <source>
        <dbReference type="EMBL" id="NYF88334.1"/>
    </source>
</evidence>
<gene>
    <name evidence="1" type="ORF">HDF08_000401</name>
</gene>
<accession>A0A852VCZ1</accession>
<dbReference type="Proteomes" id="UP000564385">
    <property type="component" value="Unassembled WGS sequence"/>
</dbReference>
<sequence length="82" mass="9308">MGTYQTFRTDKPLYTGGMMNRKGPGMPEGIPPHWQFYFTVDDIEAAQKRVIDAGGKVFRLPWTYPEAHAFCRPQTTKAATLL</sequence>
<name>A0A852VCZ1_9BACT</name>
<comment type="caution">
    <text evidence="1">The sequence shown here is derived from an EMBL/GenBank/DDBJ whole genome shotgun (WGS) entry which is preliminary data.</text>
</comment>
<protein>
    <submittedName>
        <fullName evidence="1">Enzyme related to lactoylglutathione lyase</fullName>
    </submittedName>
</protein>
<keyword evidence="1" id="KW-0456">Lyase</keyword>
<dbReference type="EMBL" id="JACCCU010000001">
    <property type="protein sequence ID" value="NYF88334.1"/>
    <property type="molecule type" value="Genomic_DNA"/>
</dbReference>
<organism evidence="1 2">
    <name type="scientific">Tunturiibacter lichenicola</name>
    <dbReference type="NCBI Taxonomy" id="2051959"/>
    <lineage>
        <taxon>Bacteria</taxon>
        <taxon>Pseudomonadati</taxon>
        <taxon>Acidobacteriota</taxon>
        <taxon>Terriglobia</taxon>
        <taxon>Terriglobales</taxon>
        <taxon>Acidobacteriaceae</taxon>
        <taxon>Tunturiibacter</taxon>
    </lineage>
</organism>
<dbReference type="GO" id="GO:0016829">
    <property type="term" value="F:lyase activity"/>
    <property type="evidence" value="ECO:0007669"/>
    <property type="project" value="UniProtKB-KW"/>
</dbReference>
<dbReference type="Gene3D" id="3.10.180.10">
    <property type="entry name" value="2,3-Dihydroxybiphenyl 1,2-Dioxygenase, domain 1"/>
    <property type="match status" value="1"/>
</dbReference>
<dbReference type="SUPFAM" id="SSF54593">
    <property type="entry name" value="Glyoxalase/Bleomycin resistance protein/Dihydroxybiphenyl dioxygenase"/>
    <property type="match status" value="1"/>
</dbReference>
<reference evidence="1 2" key="1">
    <citation type="submission" date="2020-07" db="EMBL/GenBank/DDBJ databases">
        <title>Genomic Encyclopedia of Type Strains, Phase IV (KMG-V): Genome sequencing to study the core and pangenomes of soil and plant-associated prokaryotes.</title>
        <authorList>
            <person name="Whitman W."/>
        </authorList>
    </citation>
    <scope>NUCLEOTIDE SEQUENCE [LARGE SCALE GENOMIC DNA]</scope>
    <source>
        <strain evidence="1 2">M8UP22</strain>
    </source>
</reference>
<proteinExistence type="predicted"/>
<evidence type="ECO:0000313" key="2">
    <source>
        <dbReference type="Proteomes" id="UP000564385"/>
    </source>
</evidence>
<dbReference type="AlphaFoldDB" id="A0A852VCZ1"/>
<dbReference type="InterPro" id="IPR029068">
    <property type="entry name" value="Glyas_Bleomycin-R_OHBP_Dase"/>
</dbReference>